<keyword evidence="2" id="KW-1185">Reference proteome</keyword>
<evidence type="ECO:0000313" key="1">
    <source>
        <dbReference type="EMBL" id="GBN51161.1"/>
    </source>
</evidence>
<sequence length="100" mass="10861">MNVRWNATVHHRDSFQPRCSANTGSKRPFRLSSDCGSSNQHNGGGSPLDYIFISPSSLFPPFLNILPPEARGVVDELPLGDSSSSWTNLPTAVVCLTSRC</sequence>
<dbReference type="EMBL" id="BGPR01011408">
    <property type="protein sequence ID" value="GBN51161.1"/>
    <property type="molecule type" value="Genomic_DNA"/>
</dbReference>
<organism evidence="1 2">
    <name type="scientific">Araneus ventricosus</name>
    <name type="common">Orbweaver spider</name>
    <name type="synonym">Epeira ventricosa</name>
    <dbReference type="NCBI Taxonomy" id="182803"/>
    <lineage>
        <taxon>Eukaryota</taxon>
        <taxon>Metazoa</taxon>
        <taxon>Ecdysozoa</taxon>
        <taxon>Arthropoda</taxon>
        <taxon>Chelicerata</taxon>
        <taxon>Arachnida</taxon>
        <taxon>Araneae</taxon>
        <taxon>Araneomorphae</taxon>
        <taxon>Entelegynae</taxon>
        <taxon>Araneoidea</taxon>
        <taxon>Araneidae</taxon>
        <taxon>Araneus</taxon>
    </lineage>
</organism>
<dbReference type="Proteomes" id="UP000499080">
    <property type="component" value="Unassembled WGS sequence"/>
</dbReference>
<evidence type="ECO:0000313" key="2">
    <source>
        <dbReference type="Proteomes" id="UP000499080"/>
    </source>
</evidence>
<reference evidence="1 2" key="1">
    <citation type="journal article" date="2019" name="Sci. Rep.">
        <title>Orb-weaving spider Araneus ventricosus genome elucidates the spidroin gene catalogue.</title>
        <authorList>
            <person name="Kono N."/>
            <person name="Nakamura H."/>
            <person name="Ohtoshi R."/>
            <person name="Moran D.A.P."/>
            <person name="Shinohara A."/>
            <person name="Yoshida Y."/>
            <person name="Fujiwara M."/>
            <person name="Mori M."/>
            <person name="Tomita M."/>
            <person name="Arakawa K."/>
        </authorList>
    </citation>
    <scope>NUCLEOTIDE SEQUENCE [LARGE SCALE GENOMIC DNA]</scope>
</reference>
<dbReference type="AlphaFoldDB" id="A0A4Y2PIY3"/>
<protein>
    <submittedName>
        <fullName evidence="1">Uncharacterized protein</fullName>
    </submittedName>
</protein>
<accession>A0A4Y2PIY3</accession>
<comment type="caution">
    <text evidence="1">The sequence shown here is derived from an EMBL/GenBank/DDBJ whole genome shotgun (WGS) entry which is preliminary data.</text>
</comment>
<proteinExistence type="predicted"/>
<gene>
    <name evidence="1" type="ORF">AVEN_236111_1</name>
</gene>
<name>A0A4Y2PIY3_ARAVE</name>